<keyword evidence="1" id="KW-0175">Coiled coil</keyword>
<evidence type="ECO:0000313" key="4">
    <source>
        <dbReference type="RefSeq" id="XP_002941041.1"/>
    </source>
</evidence>
<protein>
    <submittedName>
        <fullName evidence="4">Uncharacterized protein LOC100493567 isoform X1</fullName>
    </submittedName>
</protein>
<sequence>MAATEGPGAREAMAMQSIEKRLSGWKCSKTALSEQDVADLLKEFTELNRKEQENGPDNVPQKHSDNPKCSLYPSPGNILHTGRQLPRTPGPGILPLLPSQRFEPKDPGNEFFEELYKSVTGNSIRCTDNMVPCGRQLQHTPVQTGKTDAIGNSSALSEKLPQECFGAGTLSQESNIEDQLRDLLTIKVPENQPSCKANNLFSGPQCSKPSLSDPVRNGKIVNCNNKTNASNVERGDSSVEVNRRISERPVQGLNKIRISGVLKKMHGYECRNEDLEFLEQLANLERIKVLKGELSGLRKELTATNRDMELVLAKKEKIEEDIQKMKKSFERTVQLGREFLCRTQEGTVVVKDLPPEGVLKHLKLMSIQHVHQQVKVQLLAAQKELTNTREKHKSLKTTVKGKTSLETESCEQQMKEAESRVQGLQEEVAAIKNKIKKTQRDVAEAKASIQEKRAQISSLQQAAATKPIRNVNEAERERLNRRLQRLVHRKEIYLEREKILQRLKVQI</sequence>
<dbReference type="OMA" id="NMELEMA"/>
<organism evidence="3 4">
    <name type="scientific">Xenopus tropicalis</name>
    <name type="common">Western clawed frog</name>
    <name type="synonym">Silurana tropicalis</name>
    <dbReference type="NCBI Taxonomy" id="8364"/>
    <lineage>
        <taxon>Eukaryota</taxon>
        <taxon>Metazoa</taxon>
        <taxon>Chordata</taxon>
        <taxon>Craniata</taxon>
        <taxon>Vertebrata</taxon>
        <taxon>Euteleostomi</taxon>
        <taxon>Amphibia</taxon>
        <taxon>Batrachia</taxon>
        <taxon>Anura</taxon>
        <taxon>Pipoidea</taxon>
        <taxon>Pipidae</taxon>
        <taxon>Xenopodinae</taxon>
        <taxon>Xenopus</taxon>
        <taxon>Silurana</taxon>
    </lineage>
</organism>
<feature type="region of interest" description="Disordered" evidence="2">
    <location>
        <begin position="47"/>
        <end position="67"/>
    </location>
</feature>
<feature type="coiled-coil region" evidence="1">
    <location>
        <begin position="371"/>
        <end position="496"/>
    </location>
</feature>
<dbReference type="Xenbase" id="XB-GENE-29081795">
    <property type="gene designation" value="LOC100493567"/>
</dbReference>
<dbReference type="OrthoDB" id="8964991at2759"/>
<evidence type="ECO:0000313" key="5">
    <source>
        <dbReference type="Xenbase" id="XB-GENE-29081795"/>
    </source>
</evidence>
<dbReference type="Proteomes" id="UP000008143">
    <property type="component" value="Chromosome 2"/>
</dbReference>
<feature type="coiled-coil region" evidence="1">
    <location>
        <begin position="287"/>
        <end position="328"/>
    </location>
</feature>
<reference evidence="4" key="1">
    <citation type="submission" date="2025-08" db="UniProtKB">
        <authorList>
            <consortium name="RefSeq"/>
        </authorList>
    </citation>
    <scope>IDENTIFICATION</scope>
    <source>
        <strain evidence="4">Nigerian</strain>
        <tissue evidence="4">Liver and blood</tissue>
    </source>
</reference>
<evidence type="ECO:0000313" key="3">
    <source>
        <dbReference type="Proteomes" id="UP000008143"/>
    </source>
</evidence>
<proteinExistence type="predicted"/>
<gene>
    <name evidence="4 5" type="primary">LOC100493567</name>
</gene>
<keyword evidence="3" id="KW-1185">Reference proteome</keyword>
<name>A0A8J0QXQ9_XENTR</name>
<dbReference type="RefSeq" id="XP_002941041.1">
    <property type="nucleotide sequence ID" value="XM_002940995.5"/>
</dbReference>
<evidence type="ECO:0000256" key="2">
    <source>
        <dbReference type="SAM" id="MobiDB-lite"/>
    </source>
</evidence>
<dbReference type="AGR" id="Xenbase:XB-GENE-29081795"/>
<dbReference type="AlphaFoldDB" id="A0A8J0QXQ9"/>
<accession>A0A8J0QXQ9</accession>
<evidence type="ECO:0000256" key="1">
    <source>
        <dbReference type="SAM" id="Coils"/>
    </source>
</evidence>
<dbReference type="KEGG" id="xtr:100493567"/>
<dbReference type="GeneID" id="100493567"/>